<comment type="caution">
    <text evidence="1">The sequence shown here is derived from an EMBL/GenBank/DDBJ whole genome shotgun (WGS) entry which is preliminary data.</text>
</comment>
<evidence type="ECO:0000313" key="1">
    <source>
        <dbReference type="EMBL" id="KAJ0076185.1"/>
    </source>
</evidence>
<protein>
    <submittedName>
        <fullName evidence="1">Uncharacterized protein</fullName>
    </submittedName>
</protein>
<accession>A0ACC0ZWL0</accession>
<reference evidence="2" key="1">
    <citation type="journal article" date="2023" name="G3 (Bethesda)">
        <title>Genome assembly and association tests identify interacting loci associated with vigor, precocity, and sex in interspecific pistachio rootstocks.</title>
        <authorList>
            <person name="Palmer W."/>
            <person name="Jacygrad E."/>
            <person name="Sagayaradj S."/>
            <person name="Cavanaugh K."/>
            <person name="Han R."/>
            <person name="Bertier L."/>
            <person name="Beede B."/>
            <person name="Kafkas S."/>
            <person name="Golino D."/>
            <person name="Preece J."/>
            <person name="Michelmore R."/>
        </authorList>
    </citation>
    <scope>NUCLEOTIDE SEQUENCE [LARGE SCALE GENOMIC DNA]</scope>
</reference>
<evidence type="ECO:0000313" key="2">
    <source>
        <dbReference type="Proteomes" id="UP001164250"/>
    </source>
</evidence>
<dbReference type="EMBL" id="CM047910">
    <property type="protein sequence ID" value="KAJ0076185.1"/>
    <property type="molecule type" value="Genomic_DNA"/>
</dbReference>
<name>A0ACC0ZWL0_9ROSI</name>
<sequence length="891" mass="102147">MGNFCSFSISCDAIFSRCLNCTVAKTAYIRDLEKNLGVLQTDCRKLIEARNDVKRRVMIAEEQHEMKRLDQVQGWLSRVEAVGTEVEEIIKDSSQEIERLCLGGYCSRNCKSSYKFGKRVAEKLRAVATLKSEGDFKDVAERVLKDSVNEIPIDPMIVGMQSIFDKVWRCLGEKQVGIIGLHGTGGVGKTTLLTQINNNFCNEQNDFDVVIWVVVSKDQQVEKIQEEIGEKIGLSSESWKKKSLPRKAQDLLEVLRKKKFLLLLDDIWERVDLTEVGIPHPDPNNGSKIVFTTRFVEVCGQMEAHKHFRVEFLENEEAWKLFRSKVGEDTLKNHPNILELAKNVAKECGGLPLALITIGRAMAFKKTPGEWSYAIQVLQRSASEFQGMDKVYPRLKFTYDSLPNDKVRSCFLYCSLLPEDFIVRKEGLIDCWIGEGFLDEYEGIGARNQGYHFIGILLNACLLEEVSGVDDSVKMHDVIRDMALWIACKVEKEKENFLAHAGARLTEAPKADKWIGVRRISLMENQIENLSEVPTCPRLLTLFLNSNRLKTINNDFFQSMSSLKLLDLSVNPLTKLPSGISKLVSLQHLDLSWTQLEELPKDLKALVNLKCLNLDRTYHLRTIPRKLISEFSMLRVLRMFYCGDSILFGGNEFLVEELLCLEVLNVLSIDLRSNSALQNFFSSRKLHKLIDSLRLHRLENIKSLNVCSLATMKHLDTLDISDCEDLEEVKIDIICKVQEIREPHGFENLRSVFLVSCHKLRDLTWLILAPNLRSLSVLNCFDMEEIIDISKFGEVQKIMGNLNPFAKVNVFTLQVLPKLKSIHRNALSLPLLQKMNIFECPLLKKLPLDSSRAITNKREFIIRGDKDWWEELEWEDETTQNVFLPFFRSWR</sequence>
<dbReference type="Proteomes" id="UP001164250">
    <property type="component" value="Chromosome 15"/>
</dbReference>
<proteinExistence type="predicted"/>
<gene>
    <name evidence="1" type="ORF">Patl1_34304</name>
</gene>
<organism evidence="1 2">
    <name type="scientific">Pistacia atlantica</name>
    <dbReference type="NCBI Taxonomy" id="434234"/>
    <lineage>
        <taxon>Eukaryota</taxon>
        <taxon>Viridiplantae</taxon>
        <taxon>Streptophyta</taxon>
        <taxon>Embryophyta</taxon>
        <taxon>Tracheophyta</taxon>
        <taxon>Spermatophyta</taxon>
        <taxon>Magnoliopsida</taxon>
        <taxon>eudicotyledons</taxon>
        <taxon>Gunneridae</taxon>
        <taxon>Pentapetalae</taxon>
        <taxon>rosids</taxon>
        <taxon>malvids</taxon>
        <taxon>Sapindales</taxon>
        <taxon>Anacardiaceae</taxon>
        <taxon>Pistacia</taxon>
    </lineage>
</organism>
<keyword evidence="2" id="KW-1185">Reference proteome</keyword>